<evidence type="ECO:0000256" key="6">
    <source>
        <dbReference type="SAM" id="MobiDB-lite"/>
    </source>
</evidence>
<gene>
    <name evidence="8" type="ORF">LPB144_02345</name>
</gene>
<name>A0A1L3J2G0_9FLAO</name>
<evidence type="ECO:0000256" key="1">
    <source>
        <dbReference type="ARBA" id="ARBA00004651"/>
    </source>
</evidence>
<feature type="transmembrane region" description="Helical" evidence="7">
    <location>
        <begin position="220"/>
        <end position="245"/>
    </location>
</feature>
<comment type="subcellular location">
    <subcellularLocation>
        <location evidence="1">Cell membrane</location>
        <topology evidence="1">Multi-pass membrane protein</topology>
    </subcellularLocation>
</comment>
<feature type="transmembrane region" description="Helical" evidence="7">
    <location>
        <begin position="257"/>
        <end position="281"/>
    </location>
</feature>
<reference evidence="8 9" key="1">
    <citation type="submission" date="2016-11" db="EMBL/GenBank/DDBJ databases">
        <title>Gramella sp. LPB0144 isolated from marine environment.</title>
        <authorList>
            <person name="Kim E."/>
            <person name="Yi H."/>
        </authorList>
    </citation>
    <scope>NUCLEOTIDE SEQUENCE [LARGE SCALE GENOMIC DNA]</scope>
    <source>
        <strain evidence="8 9">LPB0144</strain>
    </source>
</reference>
<dbReference type="STRING" id="1913577.LPB144_02345"/>
<dbReference type="Proteomes" id="UP000182510">
    <property type="component" value="Chromosome"/>
</dbReference>
<organism evidence="8 9">
    <name type="scientific">Christiangramia salexigens</name>
    <dbReference type="NCBI Taxonomy" id="1913577"/>
    <lineage>
        <taxon>Bacteria</taxon>
        <taxon>Pseudomonadati</taxon>
        <taxon>Bacteroidota</taxon>
        <taxon>Flavobacteriia</taxon>
        <taxon>Flavobacteriales</taxon>
        <taxon>Flavobacteriaceae</taxon>
        <taxon>Christiangramia</taxon>
    </lineage>
</organism>
<evidence type="ECO:0000313" key="9">
    <source>
        <dbReference type="Proteomes" id="UP000182510"/>
    </source>
</evidence>
<keyword evidence="5 7" id="KW-0472">Membrane</keyword>
<dbReference type="PANTHER" id="PTHR30213">
    <property type="entry name" value="INNER MEMBRANE PROTEIN YHJD"/>
    <property type="match status" value="1"/>
</dbReference>
<evidence type="ECO:0000256" key="7">
    <source>
        <dbReference type="SAM" id="Phobius"/>
    </source>
</evidence>
<feature type="compositionally biased region" description="Basic and acidic residues" evidence="6">
    <location>
        <begin position="305"/>
        <end position="318"/>
    </location>
</feature>
<dbReference type="PANTHER" id="PTHR30213:SF0">
    <property type="entry name" value="UPF0761 MEMBRANE PROTEIN YIHY"/>
    <property type="match status" value="1"/>
</dbReference>
<keyword evidence="4 7" id="KW-1133">Transmembrane helix</keyword>
<dbReference type="RefSeq" id="WP_072551978.1">
    <property type="nucleotide sequence ID" value="NZ_CP018153.1"/>
</dbReference>
<dbReference type="OrthoDB" id="977385at2"/>
<evidence type="ECO:0000313" key="8">
    <source>
        <dbReference type="EMBL" id="APG59322.1"/>
    </source>
</evidence>
<accession>A0A1L3J2G0</accession>
<proteinExistence type="predicted"/>
<dbReference type="AlphaFoldDB" id="A0A1L3J2G0"/>
<keyword evidence="3 7" id="KW-0812">Transmembrane</keyword>
<feature type="transmembrane region" description="Helical" evidence="7">
    <location>
        <begin position="150"/>
        <end position="176"/>
    </location>
</feature>
<dbReference type="InterPro" id="IPR017039">
    <property type="entry name" value="Virul_fac_BrkB"/>
</dbReference>
<dbReference type="PIRSF" id="PIRSF035875">
    <property type="entry name" value="RNase_BN"/>
    <property type="match status" value="1"/>
</dbReference>
<dbReference type="GO" id="GO:0005886">
    <property type="term" value="C:plasma membrane"/>
    <property type="evidence" value="ECO:0007669"/>
    <property type="project" value="UniProtKB-SubCell"/>
</dbReference>
<dbReference type="KEGG" id="grl:LPB144_02345"/>
<feature type="region of interest" description="Disordered" evidence="6">
    <location>
        <begin position="288"/>
        <end position="318"/>
    </location>
</feature>
<dbReference type="EMBL" id="CP018153">
    <property type="protein sequence ID" value="APG59322.1"/>
    <property type="molecule type" value="Genomic_DNA"/>
</dbReference>
<feature type="transmembrane region" description="Helical" evidence="7">
    <location>
        <begin position="46"/>
        <end position="66"/>
    </location>
</feature>
<evidence type="ECO:0000256" key="4">
    <source>
        <dbReference type="ARBA" id="ARBA00022989"/>
    </source>
</evidence>
<evidence type="ECO:0000256" key="2">
    <source>
        <dbReference type="ARBA" id="ARBA00022475"/>
    </source>
</evidence>
<dbReference type="NCBIfam" id="TIGR00765">
    <property type="entry name" value="yihY_not_rbn"/>
    <property type="match status" value="1"/>
</dbReference>
<dbReference type="Pfam" id="PF03631">
    <property type="entry name" value="Virul_fac_BrkB"/>
    <property type="match status" value="1"/>
</dbReference>
<feature type="transmembrane region" description="Helical" evidence="7">
    <location>
        <begin position="188"/>
        <end position="208"/>
    </location>
</feature>
<keyword evidence="9" id="KW-1185">Reference proteome</keyword>
<feature type="transmembrane region" description="Helical" evidence="7">
    <location>
        <begin position="106"/>
        <end position="129"/>
    </location>
</feature>
<evidence type="ECO:0000256" key="5">
    <source>
        <dbReference type="ARBA" id="ARBA00023136"/>
    </source>
</evidence>
<keyword evidence="2" id="KW-1003">Cell membrane</keyword>
<protein>
    <submittedName>
        <fullName evidence="8">Ribonuclease BN</fullName>
    </submittedName>
</protein>
<sequence length="318" mass="35364">MKKSGRGHYAEVPNDIPARGWKDIGKRIISQVKDDHVQIVSAGIGFYFFLALFPAIAALVSIYSLVLDPLQVQEQMASLTEILPSQAHEIISGILERMANEPDQKLGWSMAFGLLLSLWSANKGTAALFEGINIAYNESDSRNFFKKKALTLLFTLGGILMGILGVLIVILFPAFIEKFYLPDTLQNLLGVLRWVIIGSLLVFGLDLIYKVAPHRDNPRFSWVTWGAVIATFLWIGGSLLFSWYVNNFGSYGDLYGSFAAVIILLLWFFLTSFVVLLGAEINSEMEHQTRKDTTVGEKQPMGERGAYHADHVAGDDLK</sequence>
<evidence type="ECO:0000256" key="3">
    <source>
        <dbReference type="ARBA" id="ARBA00022692"/>
    </source>
</evidence>